<evidence type="ECO:0000256" key="4">
    <source>
        <dbReference type="ARBA" id="ARBA00022475"/>
    </source>
</evidence>
<proteinExistence type="inferred from homology"/>
<evidence type="ECO:0000256" key="2">
    <source>
        <dbReference type="ARBA" id="ARBA00007395"/>
    </source>
</evidence>
<evidence type="ECO:0000256" key="11">
    <source>
        <dbReference type="ARBA" id="ARBA00023136"/>
    </source>
</evidence>
<dbReference type="PANTHER" id="PTHR30333:SF1">
    <property type="entry name" value="CYTOCHROME C-TYPE PROTEIN NAPC"/>
    <property type="match status" value="1"/>
</dbReference>
<dbReference type="Proteomes" id="UP000290172">
    <property type="component" value="Unassembled WGS sequence"/>
</dbReference>
<protein>
    <submittedName>
        <fullName evidence="14">Cytochrome C</fullName>
    </submittedName>
</protein>
<dbReference type="GO" id="GO:0009061">
    <property type="term" value="P:anaerobic respiration"/>
    <property type="evidence" value="ECO:0007669"/>
    <property type="project" value="TreeGrafter"/>
</dbReference>
<dbReference type="RefSeq" id="WP_128978351.1">
    <property type="nucleotide sequence ID" value="NZ_PDKJ01000001.1"/>
</dbReference>
<keyword evidence="8" id="KW-0249">Electron transport</keyword>
<dbReference type="Pfam" id="PF03264">
    <property type="entry name" value="Cytochrom_NNT"/>
    <property type="match status" value="1"/>
</dbReference>
<keyword evidence="11 12" id="KW-0472">Membrane</keyword>
<feature type="domain" description="NapC/NirT cytochrome c N-terminal" evidence="13">
    <location>
        <begin position="4"/>
        <end position="170"/>
    </location>
</feature>
<evidence type="ECO:0000313" key="15">
    <source>
        <dbReference type="Proteomes" id="UP000290172"/>
    </source>
</evidence>
<reference evidence="14 15" key="1">
    <citation type="submission" date="2017-10" db="EMBL/GenBank/DDBJ databases">
        <title>Genomics of the genus Arcobacter.</title>
        <authorList>
            <person name="Perez-Cataluna A."/>
            <person name="Figueras M.J."/>
        </authorList>
    </citation>
    <scope>NUCLEOTIDE SEQUENCE [LARGE SCALE GENOMIC DNA]</scope>
    <source>
        <strain evidence="14 15">CECT 8993</strain>
    </source>
</reference>
<gene>
    <name evidence="14" type="ORF">CRV08_01510</name>
</gene>
<evidence type="ECO:0000256" key="10">
    <source>
        <dbReference type="ARBA" id="ARBA00023004"/>
    </source>
</evidence>
<evidence type="ECO:0000256" key="7">
    <source>
        <dbReference type="ARBA" id="ARBA00022723"/>
    </source>
</evidence>
<keyword evidence="10" id="KW-0408">Iron</keyword>
<dbReference type="PANTHER" id="PTHR30333">
    <property type="entry name" value="CYTOCHROME C-TYPE PROTEIN"/>
    <property type="match status" value="1"/>
</dbReference>
<organism evidence="14 15">
    <name type="scientific">Halarcobacter ebronensis</name>
    <dbReference type="NCBI Taxonomy" id="1462615"/>
    <lineage>
        <taxon>Bacteria</taxon>
        <taxon>Pseudomonadati</taxon>
        <taxon>Campylobacterota</taxon>
        <taxon>Epsilonproteobacteria</taxon>
        <taxon>Campylobacterales</taxon>
        <taxon>Arcobacteraceae</taxon>
        <taxon>Halarcobacter</taxon>
    </lineage>
</organism>
<keyword evidence="9 12" id="KW-1133">Transmembrane helix</keyword>
<dbReference type="SUPFAM" id="SSF48695">
    <property type="entry name" value="Multiheme cytochromes"/>
    <property type="match status" value="1"/>
</dbReference>
<dbReference type="GO" id="GO:0005886">
    <property type="term" value="C:plasma membrane"/>
    <property type="evidence" value="ECO:0007669"/>
    <property type="project" value="UniProtKB-SubCell"/>
</dbReference>
<name>A0A4Q0YHW5_9BACT</name>
<evidence type="ECO:0000256" key="5">
    <source>
        <dbReference type="ARBA" id="ARBA00022617"/>
    </source>
</evidence>
<dbReference type="AlphaFoldDB" id="A0A4Q0YHW5"/>
<dbReference type="EMBL" id="PDKJ01000001">
    <property type="protein sequence ID" value="RXJ70267.1"/>
    <property type="molecule type" value="Genomic_DNA"/>
</dbReference>
<evidence type="ECO:0000259" key="13">
    <source>
        <dbReference type="Pfam" id="PF03264"/>
    </source>
</evidence>
<comment type="caution">
    <text evidence="14">The sequence shown here is derived from an EMBL/GenBank/DDBJ whole genome shotgun (WGS) entry which is preliminary data.</text>
</comment>
<dbReference type="InterPro" id="IPR036280">
    <property type="entry name" value="Multihaem_cyt_sf"/>
</dbReference>
<accession>A0A4Q0YHW5</accession>
<dbReference type="InterPro" id="IPR051174">
    <property type="entry name" value="Cytochrome_c-type_ET"/>
</dbReference>
<keyword evidence="4" id="KW-1003">Cell membrane</keyword>
<evidence type="ECO:0000256" key="9">
    <source>
        <dbReference type="ARBA" id="ARBA00022989"/>
    </source>
</evidence>
<sequence length="209" mass="24260">MKQIFFILILLVVGLFIGIFFSYGVYYGIHKTSSENFCVLCHEMDPMVIAYKNDPHGGKSKIGASARCVDCHLPHDSLVNYIYTKATTGVKELGIHFFGNVDEIDWQKMREDRESFVYDEGCLNCHGNIFDKKLATLSTKAQKMHNHYNKLKGTKQEVKCAFCHFEVGHTGLRNYLNYYNPEHSIYKEKMENKKEELLNEYKEYGIKTK</sequence>
<evidence type="ECO:0000256" key="8">
    <source>
        <dbReference type="ARBA" id="ARBA00022982"/>
    </source>
</evidence>
<comment type="subcellular location">
    <subcellularLocation>
        <location evidence="1">Cell membrane</location>
    </subcellularLocation>
</comment>
<keyword evidence="5" id="KW-0349">Heme</keyword>
<keyword evidence="7" id="KW-0479">Metal-binding</keyword>
<keyword evidence="3" id="KW-0813">Transport</keyword>
<keyword evidence="6 12" id="KW-0812">Transmembrane</keyword>
<dbReference type="InterPro" id="IPR005126">
    <property type="entry name" value="NapC/NirT_cyt_c_N"/>
</dbReference>
<evidence type="ECO:0000256" key="6">
    <source>
        <dbReference type="ARBA" id="ARBA00022692"/>
    </source>
</evidence>
<evidence type="ECO:0000256" key="12">
    <source>
        <dbReference type="SAM" id="Phobius"/>
    </source>
</evidence>
<dbReference type="GO" id="GO:0009055">
    <property type="term" value="F:electron transfer activity"/>
    <property type="evidence" value="ECO:0007669"/>
    <property type="project" value="TreeGrafter"/>
</dbReference>
<feature type="transmembrane region" description="Helical" evidence="12">
    <location>
        <begin position="7"/>
        <end position="29"/>
    </location>
</feature>
<dbReference type="GO" id="GO:0046872">
    <property type="term" value="F:metal ion binding"/>
    <property type="evidence" value="ECO:0007669"/>
    <property type="project" value="UniProtKB-KW"/>
</dbReference>
<dbReference type="Gene3D" id="1.10.3820.10">
    <property type="entry name" value="Di-heme elbow motif domain"/>
    <property type="match status" value="1"/>
</dbReference>
<evidence type="ECO:0000256" key="3">
    <source>
        <dbReference type="ARBA" id="ARBA00022448"/>
    </source>
</evidence>
<evidence type="ECO:0000313" key="14">
    <source>
        <dbReference type="EMBL" id="RXJ70267.1"/>
    </source>
</evidence>
<comment type="similarity">
    <text evidence="2">Belongs to the NapC/NirT/NrfH family.</text>
</comment>
<evidence type="ECO:0000256" key="1">
    <source>
        <dbReference type="ARBA" id="ARBA00004236"/>
    </source>
</evidence>
<dbReference type="InterPro" id="IPR038266">
    <property type="entry name" value="NapC/NirT_cytc_sf"/>
</dbReference>